<keyword evidence="4" id="KW-1185">Reference proteome</keyword>
<proteinExistence type="predicted"/>
<sequence length="882" mass="90127">MSGRRRRVRAAAAGFTGLAVVAAMTVLGLRYTAPAVKPTMLAGSAWLTSRAVGELTLLDGASTTVATSVAITGPGGGFTTAQQGHHGYGVDLGRGWVVGVDGATLARSSTSVLDGAGLSEAYATRDALHVVDKQRRILRSFDPGTLQPLGRATPLPGDDTVLAADRDGVWILDRSTGRVSRRIGGGPLRHRQPTDDTRAGGGGRLIMAGGHPVVLNPLRRTATLVSVGNADDERTLPLPGSAGDVVLGSPDAARVIVLSPSPPAVIACDFATGSCSTTVRLPDGLDLPSAVQTGTHVLLPDRTAGTVHIVDVAAGTARTTEPLSPRPIRFELLTRDGQVFFNDPDSERAGTISTTGEIRRINKYDPTRLPNPSPTSAPTASPTASPTPTPSARRSNTVAATGSAPAVRTSGPGPGSGTASAPQTPPGITRLRVTPSSPEVGQQVTFAADVTGAAPDTWQWRVAEAATDATEATAATATFTHTFTAPAEYRVSLSISAGTRHDEQSVALTVLPASPPLRCGETVRTSVVLRADLACAGNGLTIGAGDITVDLDGHTISGDGSGAAITMTGQANVTIRNGTIRGFAVGLDTVAVDDRVENIRFLNNPVAINTNSAGSGRTEGLDIRGGEIRATESAIKGSPADDVSLTGVTVNGGEIRLFSNSTGFAIIGGTFTGVTVSIRGNGASARGMTMTDSTLSLNESNGFVLENGTLSGSTVAIDNNSVGATITGSTFQNAQTGLNLGWAPDVWVEGNTFAGNRIGVDINLAGNAGTKIFNNIFRNNRAAGLVYEIRQEPLTSMPGNQFAGNTFDGNGHDSGGLRDGAGRPVNDGLHIFGLSDPRVVVRDNTTRNNADFGIEVASGAVTDGGGNDSAGDPNGCLGVVCT</sequence>
<dbReference type="InterPro" id="IPR013783">
    <property type="entry name" value="Ig-like_fold"/>
</dbReference>
<protein>
    <recommendedName>
        <fullName evidence="2">PKD domain-containing protein</fullName>
    </recommendedName>
</protein>
<evidence type="ECO:0000259" key="2">
    <source>
        <dbReference type="PROSITE" id="PS50093"/>
    </source>
</evidence>
<gene>
    <name evidence="3" type="ORF">Val02_64950</name>
</gene>
<dbReference type="SMART" id="SM00710">
    <property type="entry name" value="PbH1"/>
    <property type="match status" value="8"/>
</dbReference>
<evidence type="ECO:0000313" key="3">
    <source>
        <dbReference type="EMBL" id="GIJ49609.1"/>
    </source>
</evidence>
<accession>A0A8J3YPW2</accession>
<dbReference type="SUPFAM" id="SSF51126">
    <property type="entry name" value="Pectin lyase-like"/>
    <property type="match status" value="1"/>
</dbReference>
<feature type="compositionally biased region" description="Low complexity" evidence="1">
    <location>
        <begin position="376"/>
        <end position="397"/>
    </location>
</feature>
<dbReference type="Gene3D" id="2.160.20.10">
    <property type="entry name" value="Single-stranded right-handed beta-helix, Pectin lyase-like"/>
    <property type="match status" value="1"/>
</dbReference>
<dbReference type="RefSeq" id="WP_203903082.1">
    <property type="nucleotide sequence ID" value="NZ_BOPF01000029.1"/>
</dbReference>
<dbReference type="EMBL" id="BOPF01000029">
    <property type="protein sequence ID" value="GIJ49609.1"/>
    <property type="molecule type" value="Genomic_DNA"/>
</dbReference>
<name>A0A8J3YPW2_9ACTN</name>
<dbReference type="InterPro" id="IPR035986">
    <property type="entry name" value="PKD_dom_sf"/>
</dbReference>
<reference evidence="3" key="1">
    <citation type="submission" date="2021-01" db="EMBL/GenBank/DDBJ databases">
        <title>Whole genome shotgun sequence of Virgisporangium aliadipatigenens NBRC 105644.</title>
        <authorList>
            <person name="Komaki H."/>
            <person name="Tamura T."/>
        </authorList>
    </citation>
    <scope>NUCLEOTIDE SEQUENCE</scope>
    <source>
        <strain evidence="3">NBRC 105644</strain>
    </source>
</reference>
<comment type="caution">
    <text evidence="3">The sequence shown here is derived from an EMBL/GenBank/DDBJ whole genome shotgun (WGS) entry which is preliminary data.</text>
</comment>
<dbReference type="InterPro" id="IPR006626">
    <property type="entry name" value="PbH1"/>
</dbReference>
<evidence type="ECO:0000256" key="1">
    <source>
        <dbReference type="SAM" id="MobiDB-lite"/>
    </source>
</evidence>
<dbReference type="InterPro" id="IPR012334">
    <property type="entry name" value="Pectin_lyas_fold"/>
</dbReference>
<feature type="region of interest" description="Disordered" evidence="1">
    <location>
        <begin position="181"/>
        <end position="200"/>
    </location>
</feature>
<feature type="domain" description="PKD" evidence="2">
    <location>
        <begin position="427"/>
        <end position="496"/>
    </location>
</feature>
<feature type="region of interest" description="Disordered" evidence="1">
    <location>
        <begin position="340"/>
        <end position="439"/>
    </location>
</feature>
<dbReference type="SUPFAM" id="SSF50998">
    <property type="entry name" value="Quinoprotein alcohol dehydrogenase-like"/>
    <property type="match status" value="1"/>
</dbReference>
<dbReference type="Pfam" id="PF13229">
    <property type="entry name" value="Beta_helix"/>
    <property type="match status" value="1"/>
</dbReference>
<dbReference type="InterPro" id="IPR039448">
    <property type="entry name" value="Beta_helix"/>
</dbReference>
<dbReference type="InterPro" id="IPR011047">
    <property type="entry name" value="Quinoprotein_ADH-like_sf"/>
</dbReference>
<dbReference type="Proteomes" id="UP000619260">
    <property type="component" value="Unassembled WGS sequence"/>
</dbReference>
<feature type="compositionally biased region" description="Basic and acidic residues" evidence="1">
    <location>
        <begin position="357"/>
        <end position="366"/>
    </location>
</feature>
<evidence type="ECO:0000313" key="4">
    <source>
        <dbReference type="Proteomes" id="UP000619260"/>
    </source>
</evidence>
<dbReference type="InterPro" id="IPR011050">
    <property type="entry name" value="Pectin_lyase_fold/virulence"/>
</dbReference>
<dbReference type="GO" id="GO:0005975">
    <property type="term" value="P:carbohydrate metabolic process"/>
    <property type="evidence" value="ECO:0007669"/>
    <property type="project" value="UniProtKB-ARBA"/>
</dbReference>
<dbReference type="InterPro" id="IPR000601">
    <property type="entry name" value="PKD_dom"/>
</dbReference>
<dbReference type="PROSITE" id="PS50093">
    <property type="entry name" value="PKD"/>
    <property type="match status" value="1"/>
</dbReference>
<dbReference type="SUPFAM" id="SSF49299">
    <property type="entry name" value="PKD domain"/>
    <property type="match status" value="1"/>
</dbReference>
<dbReference type="Gene3D" id="2.60.40.10">
    <property type="entry name" value="Immunoglobulins"/>
    <property type="match status" value="1"/>
</dbReference>
<dbReference type="AlphaFoldDB" id="A0A8J3YPW2"/>
<organism evidence="3 4">
    <name type="scientific">Virgisporangium aliadipatigenens</name>
    <dbReference type="NCBI Taxonomy" id="741659"/>
    <lineage>
        <taxon>Bacteria</taxon>
        <taxon>Bacillati</taxon>
        <taxon>Actinomycetota</taxon>
        <taxon>Actinomycetes</taxon>
        <taxon>Micromonosporales</taxon>
        <taxon>Micromonosporaceae</taxon>
        <taxon>Virgisporangium</taxon>
    </lineage>
</organism>